<comment type="similarity">
    <text evidence="1">Belongs to the four-carbon acid sugar kinase family.</text>
</comment>
<evidence type="ECO:0000256" key="11">
    <source>
        <dbReference type="ARBA" id="ARBA00039461"/>
    </source>
</evidence>
<comment type="caution">
    <text evidence="15">The sequence shown here is derived from an EMBL/GenBank/DDBJ whole genome shotgun (WGS) entry which is preliminary data.</text>
</comment>
<evidence type="ECO:0000259" key="14">
    <source>
        <dbReference type="Pfam" id="PF17042"/>
    </source>
</evidence>
<comment type="catalytic activity">
    <reaction evidence="7">
        <text>3-dehydro-L-erythronate + ATP = 3-dehydro-4-O-phospho-L-erythronate + ADP + H(+)</text>
        <dbReference type="Rhea" id="RHEA:52552"/>
        <dbReference type="ChEBI" id="CHEBI:15378"/>
        <dbReference type="ChEBI" id="CHEBI:30616"/>
        <dbReference type="ChEBI" id="CHEBI:136592"/>
        <dbReference type="ChEBI" id="CHEBI:136670"/>
        <dbReference type="ChEBI" id="CHEBI:456216"/>
        <dbReference type="EC" id="2.7.1.217"/>
    </reaction>
</comment>
<feature type="domain" description="Four-carbon acid sugar kinase nucleotide binding" evidence="14">
    <location>
        <begin position="257"/>
        <end position="414"/>
    </location>
</feature>
<accession>A0ABU0J0I3</accession>
<evidence type="ECO:0000256" key="1">
    <source>
        <dbReference type="ARBA" id="ARBA00005715"/>
    </source>
</evidence>
<evidence type="ECO:0000256" key="5">
    <source>
        <dbReference type="ARBA" id="ARBA00022840"/>
    </source>
</evidence>
<dbReference type="Pfam" id="PF07005">
    <property type="entry name" value="SBD_N"/>
    <property type="match status" value="1"/>
</dbReference>
<organism evidence="15 16">
    <name type="scientific">Labrys wisconsinensis</name>
    <dbReference type="NCBI Taxonomy" id="425677"/>
    <lineage>
        <taxon>Bacteria</taxon>
        <taxon>Pseudomonadati</taxon>
        <taxon>Pseudomonadota</taxon>
        <taxon>Alphaproteobacteria</taxon>
        <taxon>Hyphomicrobiales</taxon>
        <taxon>Xanthobacteraceae</taxon>
        <taxon>Labrys</taxon>
    </lineage>
</organism>
<keyword evidence="3" id="KW-0547">Nucleotide-binding</keyword>
<dbReference type="NCBIfam" id="NF043035">
    <property type="entry name" value="OxoTetrKin"/>
    <property type="match status" value="1"/>
</dbReference>
<keyword evidence="5" id="KW-0067">ATP-binding</keyword>
<gene>
    <name evidence="15" type="ORF">QO011_000760</name>
</gene>
<evidence type="ECO:0000256" key="9">
    <source>
        <dbReference type="ARBA" id="ARBA00037335"/>
    </source>
</evidence>
<dbReference type="EC" id="2.7.1.217" evidence="10"/>
<protein>
    <recommendedName>
        <fullName evidence="11">3-oxo-tetronate kinase</fullName>
        <ecNumber evidence="10">2.7.1.217</ecNumber>
    </recommendedName>
    <alternativeName>
        <fullName evidence="12">3-dehydrotetronate 4-kinase</fullName>
    </alternativeName>
</protein>
<dbReference type="Gene3D" id="3.40.980.20">
    <property type="entry name" value="Four-carbon acid sugar kinase, nucleotide binding domain"/>
    <property type="match status" value="1"/>
</dbReference>
<evidence type="ECO:0000256" key="4">
    <source>
        <dbReference type="ARBA" id="ARBA00022777"/>
    </source>
</evidence>
<evidence type="ECO:0000256" key="6">
    <source>
        <dbReference type="ARBA" id="ARBA00023277"/>
    </source>
</evidence>
<dbReference type="InterPro" id="IPR031475">
    <property type="entry name" value="NBD_C"/>
</dbReference>
<comment type="catalytic activity">
    <reaction evidence="8">
        <text>3-dehydro-D-erythronate + ATP = 3-dehydro-4-O-phospho-D-erythronate + ADP + H(+)</text>
        <dbReference type="Rhea" id="RHEA:52556"/>
        <dbReference type="ChEBI" id="CHEBI:15378"/>
        <dbReference type="ChEBI" id="CHEBI:30616"/>
        <dbReference type="ChEBI" id="CHEBI:57958"/>
        <dbReference type="ChEBI" id="CHEBI:136593"/>
        <dbReference type="ChEBI" id="CHEBI:456216"/>
        <dbReference type="EC" id="2.7.1.217"/>
    </reaction>
</comment>
<dbReference type="InterPro" id="IPR050007">
    <property type="entry name" value="OtnK"/>
</dbReference>
<evidence type="ECO:0000259" key="13">
    <source>
        <dbReference type="Pfam" id="PF07005"/>
    </source>
</evidence>
<proteinExistence type="inferred from homology"/>
<evidence type="ECO:0000256" key="3">
    <source>
        <dbReference type="ARBA" id="ARBA00022741"/>
    </source>
</evidence>
<name>A0ABU0J0I3_9HYPH</name>
<evidence type="ECO:0000313" key="15">
    <source>
        <dbReference type="EMBL" id="MDQ0467765.1"/>
    </source>
</evidence>
<evidence type="ECO:0000256" key="2">
    <source>
        <dbReference type="ARBA" id="ARBA00022679"/>
    </source>
</evidence>
<keyword evidence="2" id="KW-0808">Transferase</keyword>
<dbReference type="SUPFAM" id="SSF142764">
    <property type="entry name" value="YgbK-like"/>
    <property type="match status" value="1"/>
</dbReference>
<dbReference type="Proteomes" id="UP001242480">
    <property type="component" value="Unassembled WGS sequence"/>
</dbReference>
<dbReference type="InterPro" id="IPR037051">
    <property type="entry name" value="4-carb_acid_sugar_kinase_N_sf"/>
</dbReference>
<keyword evidence="6" id="KW-0119">Carbohydrate metabolism</keyword>
<comment type="function">
    <text evidence="9">Catalyzes the ATP-dependent phosphorylation of 3-oxo-tetronate to 3-oxo-tetronate 4-phosphate.</text>
</comment>
<dbReference type="Pfam" id="PF17042">
    <property type="entry name" value="NBD_C"/>
    <property type="match status" value="1"/>
</dbReference>
<dbReference type="EMBL" id="JAUSVX010000001">
    <property type="protein sequence ID" value="MDQ0467765.1"/>
    <property type="molecule type" value="Genomic_DNA"/>
</dbReference>
<feature type="domain" description="Four-carbon acid sugar kinase N-terminal" evidence="13">
    <location>
        <begin position="3"/>
        <end position="228"/>
    </location>
</feature>
<evidence type="ECO:0000256" key="8">
    <source>
        <dbReference type="ARBA" id="ARBA00036346"/>
    </source>
</evidence>
<dbReference type="Gene3D" id="3.40.50.10840">
    <property type="entry name" value="Putative sugar-binding, N-terminal domain"/>
    <property type="match status" value="1"/>
</dbReference>
<evidence type="ECO:0000313" key="16">
    <source>
        <dbReference type="Proteomes" id="UP001242480"/>
    </source>
</evidence>
<evidence type="ECO:0000256" key="12">
    <source>
        <dbReference type="ARBA" id="ARBA00041377"/>
    </source>
</evidence>
<keyword evidence="16" id="KW-1185">Reference proteome</keyword>
<dbReference type="InterPro" id="IPR010737">
    <property type="entry name" value="4-carb_acid_sugar_kinase_N"/>
</dbReference>
<keyword evidence="4" id="KW-0418">Kinase</keyword>
<reference evidence="15 16" key="1">
    <citation type="submission" date="2023-07" db="EMBL/GenBank/DDBJ databases">
        <title>Genomic Encyclopedia of Type Strains, Phase IV (KMG-IV): sequencing the most valuable type-strain genomes for metagenomic binning, comparative biology and taxonomic classification.</title>
        <authorList>
            <person name="Goeker M."/>
        </authorList>
    </citation>
    <scope>NUCLEOTIDE SEQUENCE [LARGE SCALE GENOMIC DNA]</scope>
    <source>
        <strain evidence="15 16">DSM 19619</strain>
    </source>
</reference>
<sequence>MLLGCIADDLTGATDLSLMLSREGLRTVQTTGLPPDGLDLGQADAVVVALKSRTIPAAEAVAQSLAAADWLLGAGARRLFFKYCSTFDSTDAGNIGPVAEALLRRLGADFTLACPAFPANGRSIYQGHLFVNGVPLAESSMRDHPLTPMRDSDLRRVLQRQTGLAVGHVAFADVEAGSAAIARAFDRERRAGRAIAIVDAITDAHLRSIGAAAADLALVTGGSGVAIGLPAAYRDAGLIAALTPPAPAIAAPPGRAAILAGSCSAATRGQVEAAIAAGVPAFRVDPLAIADGALTPAAVTAWLAAQPAATTPLVYSSDAPEAVHAVQARLGRDKAGHLVEDLLAAVAAALPDAGFRRLLVAGGETSGAVVAALGVRALAIGPEIDPGVPWTLSLSGPAVALALKSGNFGTPDFFLKAWRFLT</sequence>
<dbReference type="RefSeq" id="WP_307267900.1">
    <property type="nucleotide sequence ID" value="NZ_JAUSVX010000001.1"/>
</dbReference>
<evidence type="ECO:0000256" key="7">
    <source>
        <dbReference type="ARBA" id="ARBA00035898"/>
    </source>
</evidence>
<dbReference type="InterPro" id="IPR042213">
    <property type="entry name" value="NBD_C_sf"/>
</dbReference>
<evidence type="ECO:0000256" key="10">
    <source>
        <dbReference type="ARBA" id="ARBA00039095"/>
    </source>
</evidence>